<dbReference type="SUPFAM" id="SSF49464">
    <property type="entry name" value="Carboxypeptidase regulatory domain-like"/>
    <property type="match status" value="1"/>
</dbReference>
<protein>
    <recommendedName>
        <fullName evidence="4">Carboxypeptidase regulatory-like domain-containing protein</fullName>
    </recommendedName>
</protein>
<comment type="caution">
    <text evidence="2">The sequence shown here is derived from an EMBL/GenBank/DDBJ whole genome shotgun (WGS) entry which is preliminary data.</text>
</comment>
<keyword evidence="1" id="KW-0732">Signal</keyword>
<gene>
    <name evidence="2" type="ORF">LMG26411_04873</name>
</gene>
<reference evidence="2 3" key="1">
    <citation type="submission" date="2021-03" db="EMBL/GenBank/DDBJ databases">
        <authorList>
            <person name="Peeters C."/>
        </authorList>
    </citation>
    <scope>NUCLEOTIDE SEQUENCE [LARGE SCALE GENOMIC DNA]</scope>
    <source>
        <strain evidence="2 3">LMG 26411</strain>
    </source>
</reference>
<dbReference type="EMBL" id="CAJPVI010000033">
    <property type="protein sequence ID" value="CAG2155298.1"/>
    <property type="molecule type" value="Genomic_DNA"/>
</dbReference>
<keyword evidence="3" id="KW-1185">Reference proteome</keyword>
<evidence type="ECO:0000313" key="2">
    <source>
        <dbReference type="EMBL" id="CAG2155298.1"/>
    </source>
</evidence>
<evidence type="ECO:0000313" key="3">
    <source>
        <dbReference type="Proteomes" id="UP000672657"/>
    </source>
</evidence>
<organism evidence="2 3">
    <name type="scientific">Cupriavidus numazuensis</name>
    <dbReference type="NCBI Taxonomy" id="221992"/>
    <lineage>
        <taxon>Bacteria</taxon>
        <taxon>Pseudomonadati</taxon>
        <taxon>Pseudomonadota</taxon>
        <taxon>Betaproteobacteria</taxon>
        <taxon>Burkholderiales</taxon>
        <taxon>Burkholderiaceae</taxon>
        <taxon>Cupriavidus</taxon>
    </lineage>
</organism>
<accession>A0ABM8TN90</accession>
<dbReference type="Proteomes" id="UP000672657">
    <property type="component" value="Unassembled WGS sequence"/>
</dbReference>
<dbReference type="InterPro" id="IPR008969">
    <property type="entry name" value="CarboxyPept-like_regulatory"/>
</dbReference>
<proteinExistence type="predicted"/>
<feature type="chain" id="PRO_5045979817" description="Carboxypeptidase regulatory-like domain-containing protein" evidence="1">
    <location>
        <begin position="26"/>
        <end position="143"/>
    </location>
</feature>
<feature type="signal peptide" evidence="1">
    <location>
        <begin position="1"/>
        <end position="25"/>
    </location>
</feature>
<evidence type="ECO:0008006" key="4">
    <source>
        <dbReference type="Google" id="ProtNLM"/>
    </source>
</evidence>
<evidence type="ECO:0000256" key="1">
    <source>
        <dbReference type="SAM" id="SignalP"/>
    </source>
</evidence>
<dbReference type="RefSeq" id="WP_211955802.1">
    <property type="nucleotide sequence ID" value="NZ_CAJPVI010000033.1"/>
</dbReference>
<name>A0ABM8TN90_9BURK</name>
<sequence length="143" mass="15501">MNSKLISLKAVLALAISATSALAIAQETTVMKPQTTPSGIEYVSGGIGDGQQDAMKVMRKDYNLRLTFARPGSGEYLADVKVIIENADNAKVLETTSRGPLLFAKLPPGAYRITAEFEGQRQVKKATIRDGQPRGLVYRFAKK</sequence>